<dbReference type="InterPro" id="IPR032640">
    <property type="entry name" value="AMPK1_CBM"/>
</dbReference>
<gene>
    <name evidence="6" type="ORF">CAUJ_LOCUS9415</name>
</gene>
<feature type="coiled-coil region" evidence="2">
    <location>
        <begin position="375"/>
        <end position="402"/>
    </location>
</feature>
<dbReference type="SUPFAM" id="SSF81296">
    <property type="entry name" value="E set domains"/>
    <property type="match status" value="1"/>
</dbReference>
<evidence type="ECO:0000256" key="1">
    <source>
        <dbReference type="ARBA" id="ARBA00025180"/>
    </source>
</evidence>
<name>A0A8S1HA59_9PELO</name>
<evidence type="ECO:0000259" key="5">
    <source>
        <dbReference type="Pfam" id="PF16561"/>
    </source>
</evidence>
<dbReference type="EMBL" id="CAJGYM010000036">
    <property type="protein sequence ID" value="CAD6193496.1"/>
    <property type="molecule type" value="Genomic_DNA"/>
</dbReference>
<feature type="compositionally biased region" description="Polar residues" evidence="3">
    <location>
        <begin position="289"/>
        <end position="298"/>
    </location>
</feature>
<dbReference type="InterPro" id="IPR014756">
    <property type="entry name" value="Ig_E-set"/>
</dbReference>
<feature type="transmembrane region" description="Helical" evidence="4">
    <location>
        <begin position="101"/>
        <end position="125"/>
    </location>
</feature>
<dbReference type="Pfam" id="PF16561">
    <property type="entry name" value="AMPK1_CBM"/>
    <property type="match status" value="1"/>
</dbReference>
<dbReference type="OrthoDB" id="5873279at2759"/>
<dbReference type="AlphaFoldDB" id="A0A8S1HA59"/>
<evidence type="ECO:0000313" key="6">
    <source>
        <dbReference type="EMBL" id="CAD6193496.1"/>
    </source>
</evidence>
<dbReference type="Gene3D" id="2.60.40.10">
    <property type="entry name" value="Immunoglobulins"/>
    <property type="match status" value="1"/>
</dbReference>
<organism evidence="6 7">
    <name type="scientific">Caenorhabditis auriculariae</name>
    <dbReference type="NCBI Taxonomy" id="2777116"/>
    <lineage>
        <taxon>Eukaryota</taxon>
        <taxon>Metazoa</taxon>
        <taxon>Ecdysozoa</taxon>
        <taxon>Nematoda</taxon>
        <taxon>Chromadorea</taxon>
        <taxon>Rhabditida</taxon>
        <taxon>Rhabditina</taxon>
        <taxon>Rhabditomorpha</taxon>
        <taxon>Rhabditoidea</taxon>
        <taxon>Rhabditidae</taxon>
        <taxon>Peloderinae</taxon>
        <taxon>Caenorhabditis</taxon>
    </lineage>
</organism>
<keyword evidence="4" id="KW-0812">Transmembrane</keyword>
<reference evidence="6" key="1">
    <citation type="submission" date="2020-10" db="EMBL/GenBank/DDBJ databases">
        <authorList>
            <person name="Kikuchi T."/>
        </authorList>
    </citation>
    <scope>NUCLEOTIDE SEQUENCE</scope>
    <source>
        <strain evidence="6">NKZ352</strain>
    </source>
</reference>
<sequence>MGVILGIKLILRDRTHFHRNSSRRLMSVNGTSRIFHTVLDDSRDFFQWILGCRYIRKESGIVDGLKTFFHFSKPQYLTIEENNANSTFFLIEEPQTLNSKLAVVLGIVVAIFVLFLISDTILNFYRSIFSINDPPSGISTPVNLSPKNSVQFQLPMNRTSVLMNEPVNCVYIRPSTPPSTKPLQQQRSMGLPLSSMSPTSSIASPIQVQMAVSKEKEVVHEQVKATATASVSQEAKKAEPAKSNDSWRKICEGKSPVQNPIQKIQKKAKKDDDTVDMDSPSERDVTIDESLTSPQTPSDVKKTRPSAGADEGFNNIGLDDLPFDLLEILNWALVSNNEQKEASVEELREIQDIMGQSSEEDVRQETDKGPSGKCYDKIDDLLEKKKKKKKKLKESWRKQTDEERFDILIDESPFFTDSETFTTGCVKVSEECQGSAVVRFRWTDSAAQNVTLTGSFFGWSLELPLIKSSDGSFFAISLTLPTGTHEYRMDISPN</sequence>
<evidence type="ECO:0000256" key="4">
    <source>
        <dbReference type="SAM" id="Phobius"/>
    </source>
</evidence>
<dbReference type="CDD" id="cd02859">
    <property type="entry name" value="E_set_AMPKbeta_like_N"/>
    <property type="match status" value="1"/>
</dbReference>
<protein>
    <recommendedName>
        <fullName evidence="5">AMP-activated protein kinase glycogen-binding domain-containing protein</fullName>
    </recommendedName>
</protein>
<evidence type="ECO:0000256" key="2">
    <source>
        <dbReference type="SAM" id="Coils"/>
    </source>
</evidence>
<evidence type="ECO:0000256" key="3">
    <source>
        <dbReference type="SAM" id="MobiDB-lite"/>
    </source>
</evidence>
<keyword evidence="7" id="KW-1185">Reference proteome</keyword>
<proteinExistence type="predicted"/>
<keyword evidence="2" id="KW-0175">Coiled coil</keyword>
<evidence type="ECO:0000313" key="7">
    <source>
        <dbReference type="Proteomes" id="UP000835052"/>
    </source>
</evidence>
<keyword evidence="4" id="KW-1133">Transmembrane helix</keyword>
<feature type="compositionally biased region" description="Basic and acidic residues" evidence="3">
    <location>
        <begin position="234"/>
        <end position="252"/>
    </location>
</feature>
<feature type="domain" description="AMP-activated protein kinase glycogen-binding" evidence="5">
    <location>
        <begin position="438"/>
        <end position="488"/>
    </location>
</feature>
<dbReference type="Proteomes" id="UP000835052">
    <property type="component" value="Unassembled WGS sequence"/>
</dbReference>
<comment type="caution">
    <text evidence="6">The sequence shown here is derived from an EMBL/GenBank/DDBJ whole genome shotgun (WGS) entry which is preliminary data.</text>
</comment>
<feature type="region of interest" description="Disordered" evidence="3">
    <location>
        <begin position="223"/>
        <end position="314"/>
    </location>
</feature>
<accession>A0A8S1HA59</accession>
<comment type="function">
    <text evidence="1">Non-catalytic subunit of AMP-activated protein kinase (AMPK), an energy sensor protein kinase that plays a key role in regulating cellular energy metabolism. In response to reduction of intracellular ATP levels, AMPK activates energy-producing pathways and inhibits energy-consuming processes: inhibits protein, carbohydrate and lipid biosynthesis, as well as cell growth and proliferation. AMPK acts via direct phosphorylation of metabolic enzymes, and by longer-term effects via phosphorylation of transcription regulators. Also acts as a regulator of cellular polarity by remodeling the actin cytoskeleton; probably by indirectly activating myosin. Beta non-catalytic subunit acts as a scaffold on which the AMPK complex assembles, via its C-terminus that bridges alpha (PRKAA1 or PRKAA2) and gamma subunits (PRKAG1, PRKAG2 or PRKAG3).</text>
</comment>
<dbReference type="InterPro" id="IPR013783">
    <property type="entry name" value="Ig-like_fold"/>
</dbReference>
<keyword evidence="4" id="KW-0472">Membrane</keyword>
<feature type="region of interest" description="Disordered" evidence="3">
    <location>
        <begin position="175"/>
        <end position="196"/>
    </location>
</feature>